<proteinExistence type="predicted"/>
<dbReference type="Pfam" id="PF04050">
    <property type="entry name" value="Upf2"/>
    <property type="match status" value="1"/>
</dbReference>
<evidence type="ECO:0000256" key="2">
    <source>
        <dbReference type="ARBA" id="ARBA00022490"/>
    </source>
</evidence>
<comment type="subcellular location">
    <subcellularLocation>
        <location evidence="1">Cytoplasm</location>
    </subcellularLocation>
</comment>
<evidence type="ECO:0008006" key="8">
    <source>
        <dbReference type="Google" id="ProtNLM"/>
    </source>
</evidence>
<dbReference type="InterPro" id="IPR016024">
    <property type="entry name" value="ARM-type_fold"/>
</dbReference>
<dbReference type="GO" id="GO:0000184">
    <property type="term" value="P:nuclear-transcribed mRNA catabolic process, nonsense-mediated decay"/>
    <property type="evidence" value="ECO:0007669"/>
    <property type="project" value="InterPro"/>
</dbReference>
<evidence type="ECO:0000313" key="6">
    <source>
        <dbReference type="EMBL" id="CAI5756757.1"/>
    </source>
</evidence>
<dbReference type="AlphaFoldDB" id="A0A9W4TTD6"/>
<protein>
    <recommendedName>
        <fullName evidence="8">Nonsense-mediated mRNA decay protein 2</fullName>
    </recommendedName>
</protein>
<dbReference type="PANTHER" id="PTHR12839">
    <property type="entry name" value="NONSENSE-MEDIATED MRNA DECAY PROTEIN 2 UP-FRAMESHIFT SUPPRESSOR 2"/>
    <property type="match status" value="1"/>
</dbReference>
<feature type="domain" description="MIF4G" evidence="4">
    <location>
        <begin position="596"/>
        <end position="791"/>
    </location>
</feature>
<evidence type="ECO:0000256" key="3">
    <source>
        <dbReference type="SAM" id="MobiDB-lite"/>
    </source>
</evidence>
<dbReference type="GO" id="GO:0035145">
    <property type="term" value="C:exon-exon junction complex"/>
    <property type="evidence" value="ECO:0007669"/>
    <property type="project" value="TreeGrafter"/>
</dbReference>
<dbReference type="Proteomes" id="UP001152885">
    <property type="component" value="Unassembled WGS sequence"/>
</dbReference>
<evidence type="ECO:0000259" key="5">
    <source>
        <dbReference type="Pfam" id="PF04050"/>
    </source>
</evidence>
<reference evidence="6" key="1">
    <citation type="submission" date="2022-12" db="EMBL/GenBank/DDBJ databases">
        <authorList>
            <person name="Brejova B."/>
        </authorList>
    </citation>
    <scope>NUCLEOTIDE SEQUENCE</scope>
</reference>
<dbReference type="SUPFAM" id="SSF48371">
    <property type="entry name" value="ARM repeat"/>
    <property type="match status" value="2"/>
</dbReference>
<evidence type="ECO:0000256" key="1">
    <source>
        <dbReference type="ARBA" id="ARBA00004496"/>
    </source>
</evidence>
<feature type="region of interest" description="Disordered" evidence="3">
    <location>
        <begin position="821"/>
        <end position="890"/>
    </location>
</feature>
<dbReference type="InterPro" id="IPR039762">
    <property type="entry name" value="Nmd2/UPF2"/>
</dbReference>
<name>A0A9W4TTD6_9ASCO</name>
<feature type="compositionally biased region" description="Acidic residues" evidence="3">
    <location>
        <begin position="825"/>
        <end position="883"/>
    </location>
</feature>
<dbReference type="Gene3D" id="1.25.40.180">
    <property type="match status" value="2"/>
</dbReference>
<accession>A0A9W4TTD6</accession>
<evidence type="ECO:0000259" key="4">
    <source>
        <dbReference type="Pfam" id="PF02854"/>
    </source>
</evidence>
<feature type="domain" description="Up-frameshift suppressor 2 C-terminal" evidence="5">
    <location>
        <begin position="897"/>
        <end position="1006"/>
    </location>
</feature>
<dbReference type="OrthoDB" id="27832at2759"/>
<dbReference type="GO" id="GO:0005737">
    <property type="term" value="C:cytoplasm"/>
    <property type="evidence" value="ECO:0007669"/>
    <property type="project" value="UniProtKB-SubCell"/>
</dbReference>
<dbReference type="EMBL" id="CANTUO010000001">
    <property type="protein sequence ID" value="CAI5756757.1"/>
    <property type="molecule type" value="Genomic_DNA"/>
</dbReference>
<comment type="caution">
    <text evidence="6">The sequence shown here is derived from an EMBL/GenBank/DDBJ whole genome shotgun (WGS) entry which is preliminary data.</text>
</comment>
<gene>
    <name evidence="6" type="ORF">CANVERA_P1275</name>
</gene>
<sequence length="1011" mass="118454">MELDDRRKELYNLNTRAWDGESVFKTATKLDSSLKKNTTFIKKVKLINNEQYKTIIKDVETLSIEKYLSEVIVSIGEALVKVSKSDDTLASMEVVSALHQRFITNFTPYLLINLLLHISNTNEEKEKSARQKNLLKLIGEFYIIGIFRNLKDCNKEDVPDEILTKFGKFASEPIIIIVLKDLLNYQLKSGNSLSMAQAFLKRFHHMIYDPQNELLSFEVKNVLQQIFNIYTKAVFNHLMVLKKKVHQVSEINKKASIRTGKILEKNQTELENVTKLFEKFKSTSEYLSTTLEIPLPSELNQVEKEESKDDSKIEVVKTKTLNEDELNGVWEDVKERNFYTIISSLGELIDAYPEIAKSTSTKDGEKIQEFLAKLQNMSSNDLEQLVVEFNNLNLNNKATKNRIMKFFVETSNINNLKYYTKFLKINEMNLHDLILELITYLDKGFRSQLYQNKLNFKNIYFFIEMIKFKMIPTHLIFHKIRSLTINITSTNNIDILSVFYENVGRFLLSDLEYLPLMKEMISLLKEKSKLSNLNINDKLAINNLLIIVEPPATRIVQPRIELSSKSQFIQRLLRVELNNKSLPLVVNLLRKISFKTNEECFQTMLDCFAKPDLLKYDNIPALAQVLSIFSDKYKRMVVFTVDTIIENIIRSLELNDYRMNRSRMAQVKYIAEMYNSKIINFILINDLLYKILCFGHLNNQPLPNNWDIEIDLPNNYFRIQQVCLLLNSLNSIYVDTELSYKKKTSKPFDLKKRNDVNKNLLGVFMTFLQYYIYCKEQPLPIEINFKLNDVFVKYKSIPTVIRYDTIQEIVKRLSESTQTKKEAELYFDEEENEEEIEIENEDLNDHEEDVEIDIIDEEEDEDSTESESSESEEDEEEEAEELSDVQSETSEIIQEDMNRLDFDQKFNQDLDKELQRILNESYTSNTSFKSHQTNKLLPLPRQFINQQRPTVLKSNDQKISFSLITKDGKKSISKQFYVPKENQFAQSVIKEQEDAKQDKERIMKLVSKMQD</sequence>
<evidence type="ECO:0000313" key="7">
    <source>
        <dbReference type="Proteomes" id="UP001152885"/>
    </source>
</evidence>
<organism evidence="6 7">
    <name type="scientific">Candida verbasci</name>
    <dbReference type="NCBI Taxonomy" id="1227364"/>
    <lineage>
        <taxon>Eukaryota</taxon>
        <taxon>Fungi</taxon>
        <taxon>Dikarya</taxon>
        <taxon>Ascomycota</taxon>
        <taxon>Saccharomycotina</taxon>
        <taxon>Pichiomycetes</taxon>
        <taxon>Debaryomycetaceae</taxon>
        <taxon>Candida/Lodderomyces clade</taxon>
        <taxon>Candida</taxon>
    </lineage>
</organism>
<keyword evidence="2" id="KW-0963">Cytoplasm</keyword>
<keyword evidence="7" id="KW-1185">Reference proteome</keyword>
<dbReference type="InterPro" id="IPR007193">
    <property type="entry name" value="Upf2/Nmd2_C"/>
</dbReference>
<dbReference type="Pfam" id="PF02854">
    <property type="entry name" value="MIF4G"/>
    <property type="match status" value="1"/>
</dbReference>
<dbReference type="PANTHER" id="PTHR12839:SF7">
    <property type="entry name" value="REGULATOR OF NONSENSE TRANSCRIPTS 2"/>
    <property type="match status" value="1"/>
</dbReference>
<dbReference type="InterPro" id="IPR003890">
    <property type="entry name" value="MIF4G-like_typ-3"/>
</dbReference>
<dbReference type="GO" id="GO:0003723">
    <property type="term" value="F:RNA binding"/>
    <property type="evidence" value="ECO:0007669"/>
    <property type="project" value="InterPro"/>
</dbReference>